<dbReference type="SUPFAM" id="SSF47616">
    <property type="entry name" value="GST C-terminal domain-like"/>
    <property type="match status" value="1"/>
</dbReference>
<evidence type="ECO:0000256" key="1">
    <source>
        <dbReference type="ARBA" id="ARBA00008797"/>
    </source>
</evidence>
<comment type="similarity">
    <text evidence="1">Belongs to the GSTCD family.</text>
</comment>
<dbReference type="GO" id="GO:0005737">
    <property type="term" value="C:cytoplasm"/>
    <property type="evidence" value="ECO:0007669"/>
    <property type="project" value="TreeGrafter"/>
</dbReference>
<dbReference type="PANTHER" id="PTHR13369">
    <property type="match status" value="1"/>
</dbReference>
<dbReference type="FunFam" id="3.40.50.150:FF:000725">
    <property type="entry name" value="Glutathione S-transferase, C-terminal domain-containing"/>
    <property type="match status" value="1"/>
</dbReference>
<gene>
    <name evidence="3" type="ORF">g.34728</name>
</gene>
<dbReference type="PANTHER" id="PTHR13369:SF0">
    <property type="entry name" value="GLUTATHIONE S-TRANSFERASE C-TERMINAL DOMAIN-CONTAINING PROTEIN"/>
    <property type="match status" value="1"/>
</dbReference>
<dbReference type="InterPro" id="IPR025714">
    <property type="entry name" value="Methyltranfer_dom"/>
</dbReference>
<protein>
    <recommendedName>
        <fullName evidence="2">GST C-terminal domain-containing protein</fullName>
    </recommendedName>
</protein>
<dbReference type="Gene3D" id="1.20.1050.10">
    <property type="match status" value="1"/>
</dbReference>
<feature type="domain" description="GST C-terminal" evidence="2">
    <location>
        <begin position="126"/>
        <end position="255"/>
    </location>
</feature>
<dbReference type="CDD" id="cd02440">
    <property type="entry name" value="AdoMet_MTases"/>
    <property type="match status" value="1"/>
</dbReference>
<evidence type="ECO:0000259" key="2">
    <source>
        <dbReference type="PROSITE" id="PS50405"/>
    </source>
</evidence>
<accession>A0A1B6HYD4</accession>
<reference evidence="3" key="1">
    <citation type="submission" date="2015-11" db="EMBL/GenBank/DDBJ databases">
        <title>De novo transcriptome assembly of four potential Pierce s Disease insect vectors from Arizona vineyards.</title>
        <authorList>
            <person name="Tassone E.E."/>
        </authorList>
    </citation>
    <scope>NUCLEOTIDE SEQUENCE</scope>
</reference>
<dbReference type="SUPFAM" id="SSF53335">
    <property type="entry name" value="S-adenosyl-L-methionine-dependent methyltransferases"/>
    <property type="match status" value="1"/>
</dbReference>
<sequence>MAKVFLEVYNLLDEIAEVPVPSAVCIFLMSYLRSPSNIELVLVESEREAVSLSVNVGTLRYRSVTQESLNSPIRDCHLPVFSTTDTTSCVAGLCAVLRQIVKNSGEEWRHLLGFREGCLFACAEVSLWTRFCEIDIIEVVKDLSSDTVLNVKVFEVPRHLARFEEHLKQPVRMHNVDKLRKKMNRDCVDHEFAEGHTMSLADLMIIPCVRVIFQLLSGLTLAPLLPSVLRWYQLVISQDHVSEALDTIQEVPSQLLGNSEDINCVLPEVPLHSLYKSDPKRYKPKWKIFTRQDDVDAALKVVEDLALDLEYDPLPFGHEVPLDWQGVPGGVQPDVPSDRLARKRQQLENLSKAIIKVARPGDTIVDFCCGSGHLGIVVAHCLPQCHVVLLDNKEESLARAKARVRDLTLSNVTVIQCNLDYFKGSFQIGVSLHACGVASDLVIHSCLQRNATFVVCPCCYGSLQNNHMVSYPQSSEMSLLSLHHYLVLGHCADQTHKQLYDKSAQGERCMAIVDYDRCLLARERGYSTSLAKLIPQTCSPKNNLIVGIPNNFVF</sequence>
<dbReference type="Pfam" id="PF13679">
    <property type="entry name" value="Methyltransf_32"/>
    <property type="match status" value="1"/>
</dbReference>
<organism evidence="3">
    <name type="scientific">Homalodisca liturata</name>
    <dbReference type="NCBI Taxonomy" id="320908"/>
    <lineage>
        <taxon>Eukaryota</taxon>
        <taxon>Metazoa</taxon>
        <taxon>Ecdysozoa</taxon>
        <taxon>Arthropoda</taxon>
        <taxon>Hexapoda</taxon>
        <taxon>Insecta</taxon>
        <taxon>Pterygota</taxon>
        <taxon>Neoptera</taxon>
        <taxon>Paraneoptera</taxon>
        <taxon>Hemiptera</taxon>
        <taxon>Auchenorrhyncha</taxon>
        <taxon>Membracoidea</taxon>
        <taxon>Cicadellidae</taxon>
        <taxon>Cicadellinae</taxon>
        <taxon>Proconiini</taxon>
        <taxon>Homalodisca</taxon>
    </lineage>
</organism>
<dbReference type="InterPro" id="IPR029063">
    <property type="entry name" value="SAM-dependent_MTases_sf"/>
</dbReference>
<dbReference type="CDD" id="cd00299">
    <property type="entry name" value="GST_C_family"/>
    <property type="match status" value="1"/>
</dbReference>
<dbReference type="InterPro" id="IPR036282">
    <property type="entry name" value="Glutathione-S-Trfase_C_sf"/>
</dbReference>
<dbReference type="AlphaFoldDB" id="A0A1B6HYD4"/>
<dbReference type="InterPro" id="IPR010987">
    <property type="entry name" value="Glutathione-S-Trfase_C-like"/>
</dbReference>
<dbReference type="Gene3D" id="3.40.50.150">
    <property type="entry name" value="Vaccinia Virus protein VP39"/>
    <property type="match status" value="1"/>
</dbReference>
<evidence type="ECO:0000313" key="3">
    <source>
        <dbReference type="EMBL" id="JAS79667.1"/>
    </source>
</evidence>
<name>A0A1B6HYD4_9HEMI</name>
<proteinExistence type="inferred from homology"/>
<dbReference type="EMBL" id="GECU01028039">
    <property type="protein sequence ID" value="JAS79667.1"/>
    <property type="molecule type" value="Transcribed_RNA"/>
</dbReference>
<dbReference type="PROSITE" id="PS50405">
    <property type="entry name" value="GST_CTER"/>
    <property type="match status" value="1"/>
</dbReference>